<evidence type="ECO:0000313" key="1">
    <source>
        <dbReference type="EMBL" id="PLW23525.1"/>
    </source>
</evidence>
<proteinExistence type="predicted"/>
<evidence type="ECO:0000313" key="3">
    <source>
        <dbReference type="Proteomes" id="UP000235392"/>
    </source>
</evidence>
<dbReference type="Proteomes" id="UP000235392">
    <property type="component" value="Unassembled WGS sequence"/>
</dbReference>
<evidence type="ECO:0000313" key="2">
    <source>
        <dbReference type="EMBL" id="PLW42687.1"/>
    </source>
</evidence>
<organism evidence="2 3">
    <name type="scientific">Puccinia coronata f. sp. avenae</name>
    <dbReference type="NCBI Taxonomy" id="200324"/>
    <lineage>
        <taxon>Eukaryota</taxon>
        <taxon>Fungi</taxon>
        <taxon>Dikarya</taxon>
        <taxon>Basidiomycota</taxon>
        <taxon>Pucciniomycotina</taxon>
        <taxon>Pucciniomycetes</taxon>
        <taxon>Pucciniales</taxon>
        <taxon>Pucciniaceae</taxon>
        <taxon>Puccinia</taxon>
    </lineage>
</organism>
<sequence>MNFSPLEEEKVRMTERHILRLNNCVTIVVWLKTLDPIRFHPHREASTIIITIPSRLGLTAYRVTSHRPGSGFNHPSMWRISWVDPEEPPENFLASSEHFLGRVDAFRRRMWGNRDGYYRTRSNIARWLLDIMRRELEHDFFDHDRLRLVMGILSSLLYSD</sequence>
<comment type="caution">
    <text evidence="2">The sequence shown here is derived from an EMBL/GenBank/DDBJ whole genome shotgun (WGS) entry which is preliminary data.</text>
</comment>
<reference evidence="2 3" key="1">
    <citation type="submission" date="2017-11" db="EMBL/GenBank/DDBJ databases">
        <title>De novo assembly and phasing of dikaryotic genomes from two isolates of Puccinia coronata f. sp. avenae, the causal agent of oat crown rust.</title>
        <authorList>
            <person name="Miller M.E."/>
            <person name="Zhang Y."/>
            <person name="Omidvar V."/>
            <person name="Sperschneider J."/>
            <person name="Schwessinger B."/>
            <person name="Raley C."/>
            <person name="Palmer J.M."/>
            <person name="Garnica D."/>
            <person name="Upadhyaya N."/>
            <person name="Rathjen J."/>
            <person name="Taylor J.M."/>
            <person name="Park R.F."/>
            <person name="Dodds P.N."/>
            <person name="Hirsch C.D."/>
            <person name="Kianian S.F."/>
            <person name="Figueroa M."/>
        </authorList>
    </citation>
    <scope>NUCLEOTIDE SEQUENCE [LARGE SCALE GENOMIC DNA]</scope>
    <source>
        <strain evidence="2">12SD80</strain>
    </source>
</reference>
<gene>
    <name evidence="2" type="ORF">PCASD_08509</name>
    <name evidence="1" type="ORF">PCASD_12054</name>
</gene>
<dbReference type="EMBL" id="PGCI01000076">
    <property type="protein sequence ID" value="PLW42687.1"/>
    <property type="molecule type" value="Genomic_DNA"/>
</dbReference>
<protein>
    <submittedName>
        <fullName evidence="2">Uncharacterized protein</fullName>
    </submittedName>
</protein>
<accession>A0A2N5UYA3</accession>
<dbReference type="EMBL" id="PGCI01000631">
    <property type="protein sequence ID" value="PLW23525.1"/>
    <property type="molecule type" value="Genomic_DNA"/>
</dbReference>
<name>A0A2N5UYA3_9BASI</name>
<dbReference type="AlphaFoldDB" id="A0A2N5UYA3"/>